<dbReference type="GO" id="GO:0035825">
    <property type="term" value="P:homologous recombination"/>
    <property type="evidence" value="ECO:0007669"/>
    <property type="project" value="UniProtKB-ARBA"/>
</dbReference>
<dbReference type="CDD" id="cd19953">
    <property type="entry name" value="PDS5"/>
    <property type="match status" value="1"/>
</dbReference>
<comment type="caution">
    <text evidence="9">The sequence shown here is derived from an EMBL/GenBank/DDBJ whole genome shotgun (WGS) entry which is preliminary data.</text>
</comment>
<dbReference type="Proteomes" id="UP001558713">
    <property type="component" value="Unassembled WGS sequence"/>
</dbReference>
<evidence type="ECO:0000256" key="7">
    <source>
        <dbReference type="ARBA" id="ARBA00023306"/>
    </source>
</evidence>
<name>A0ABD1BCA9_CARAN</name>
<dbReference type="SUPFAM" id="SSF48371">
    <property type="entry name" value="ARM repeat"/>
    <property type="match status" value="1"/>
</dbReference>
<dbReference type="Pfam" id="PF20168">
    <property type="entry name" value="PDS5"/>
    <property type="match status" value="1"/>
</dbReference>
<dbReference type="GO" id="GO:0051301">
    <property type="term" value="P:cell division"/>
    <property type="evidence" value="ECO:0007669"/>
    <property type="project" value="UniProtKB-KW"/>
</dbReference>
<sequence>MEKTPTQIVSELGSRLLQSSRPNKDSLVKSLREIATTLSQIEQPLVTKTVNKKKALLLLDAELKPLKESIIKHGLLKYRDNDVSLLVTVCVSEIFRILAPKPPFEDKYLKDIFSLFLAEFSELSDTVSPYFSRRAKILDTFSRCKYYLEMVSVGFLDLIHEMFNIFFSVVRDHHQQNLIHQKNATTQQRKANTQQTQQSLFNQFSSIMIDILKEEPNSSLVDVILENLVKEGTDTVSAADKLASSLIESCTDTLEPLICSFLTSCFMDKDSIQTNLKDSYHEIIFKISLNAPQILLAVIPNMTQELLTDQVDVRIKALNLAGRIFAQSKHSFRHIYQDLFAEFLRRFSDKSAEVRMAALKCGKQCYLSNPSGNKASGVLTAIQERLLDFDDRVRTQALVVACDIMKISRKYVPLNLISEASERLRDKKILVRKKALQKLTEVYQDYCDKCSEGDMTIDDHFEQIPCKILLLCCDKNCKEFRSQNLELVLSDDLFPRNLPVEERMRHWVQCFAIMNHIHLKSLNSILCQKRRLQNELRHYLTLWRESKDDNMEEVQRKKKSYFVKLSTCFPDASEAEDFFHELDQMRDASIFDALTLLLDEVTSTNAQSIKEKFLKTISAKSSLSEFLSILSTKCSPTIFSSEHVQYLLNQLCGSTAVNMQLKAPSIKLLLVILNMFPTYLRGSEKQFLKLLEENDSAADELTETLSKAAPYISVNFGDYYPVLEKVCLEGTRSQAKCAVSAIASFAGLSDKVVFSELCEMLIHSLLAGRNIPTTLQSLACVGQFSVLAFENIYEDITSYLYKVFQAEPSDNQPPCDQSSGCCNSCKLKIYGLKTLVKSFLPRHGQVIRKLDDLLNILKKTLKSQGHEGIKSCEDTGANVRLAAAKAVLLLSRKWDLHISPEIFRLTILMGKDSNTFITKTFLTKLHKLLTGHMIPSRYACAFSLSVSSPCRDLQDDSFRYINEFVNNSTREARACRDLDQGESLTDSPAYMIVFLIHILAHDREFPSEDCRDENVYARFCGPLFSVLQVLLSVNNNGFTVKETAPFLVCIFRAIKRAEDAVDSRKTPRLHILAGIGYSAVKTLNSIMVTSPQAPRSILLPSSLYKLSPTSITDNQNKAKSHTRNPLEQSFIERVVHIFQSQISLHDQRCQEDSPAVGLEDRVLPPILGNQIETSITGSTEASKNNTRCRKRTHLGLPEKSATSREEKNASSKKCKTVEGAEQIPCNSLSLRTVESEILIKKLERHSTCSKESVEASERNNVTTSKHSGVVSVLKDISNHGEAIIGQRIKLLSPTDGCFYSGTVEKFNSKSNSHKIIFDNGDVELVCLDSESWETLSHESLGQQEILGKETESFGSRNSVPEVTHTHAKANTQKEKTTTKQQNKKLSTKLNPPAAKAEKGTLVSGEASVSEVTNPSETIGLRRSRRQRIS</sequence>
<protein>
    <submittedName>
        <fullName evidence="9">Sister chromatid cohesion protein PDS5</fullName>
    </submittedName>
</protein>
<keyword evidence="6" id="KW-0539">Nucleus</keyword>
<keyword evidence="4" id="KW-0498">Mitosis</keyword>
<evidence type="ECO:0000256" key="1">
    <source>
        <dbReference type="ARBA" id="ARBA00004123"/>
    </source>
</evidence>
<evidence type="ECO:0000256" key="3">
    <source>
        <dbReference type="ARBA" id="ARBA00022763"/>
    </source>
</evidence>
<dbReference type="GO" id="GO:0006281">
    <property type="term" value="P:DNA repair"/>
    <property type="evidence" value="ECO:0007669"/>
    <property type="project" value="UniProtKB-KW"/>
</dbReference>
<feature type="region of interest" description="Disordered" evidence="8">
    <location>
        <begin position="1170"/>
        <end position="1216"/>
    </location>
</feature>
<keyword evidence="5" id="KW-0234">DNA repair</keyword>
<proteinExistence type="predicted"/>
<evidence type="ECO:0000256" key="4">
    <source>
        <dbReference type="ARBA" id="ARBA00022776"/>
    </source>
</evidence>
<reference evidence="9 10" key="1">
    <citation type="submission" date="2024-04" db="EMBL/GenBank/DDBJ databases">
        <title>Genome assembly C_amara_ONT_v2.</title>
        <authorList>
            <person name="Yant L."/>
            <person name="Moore C."/>
            <person name="Slenker M."/>
        </authorList>
    </citation>
    <scope>NUCLEOTIDE SEQUENCE [LARGE SCALE GENOMIC DNA]</scope>
    <source>
        <tissue evidence="9">Leaf</tissue>
    </source>
</reference>
<accession>A0ABD1BCA9</accession>
<evidence type="ECO:0000256" key="8">
    <source>
        <dbReference type="SAM" id="MobiDB-lite"/>
    </source>
</evidence>
<organism evidence="9 10">
    <name type="scientific">Cardamine amara subsp. amara</name>
    <dbReference type="NCBI Taxonomy" id="228776"/>
    <lineage>
        <taxon>Eukaryota</taxon>
        <taxon>Viridiplantae</taxon>
        <taxon>Streptophyta</taxon>
        <taxon>Embryophyta</taxon>
        <taxon>Tracheophyta</taxon>
        <taxon>Spermatophyta</taxon>
        <taxon>Magnoliopsida</taxon>
        <taxon>eudicotyledons</taxon>
        <taxon>Gunneridae</taxon>
        <taxon>Pentapetalae</taxon>
        <taxon>rosids</taxon>
        <taxon>malvids</taxon>
        <taxon>Brassicales</taxon>
        <taxon>Brassicaceae</taxon>
        <taxon>Cardamineae</taxon>
        <taxon>Cardamine</taxon>
    </lineage>
</organism>
<comment type="subcellular location">
    <subcellularLocation>
        <location evidence="1">Nucleus</location>
    </subcellularLocation>
</comment>
<keyword evidence="2" id="KW-0132">Cell division</keyword>
<evidence type="ECO:0000313" key="9">
    <source>
        <dbReference type="EMBL" id="KAL1214589.1"/>
    </source>
</evidence>
<dbReference type="InterPro" id="IPR011989">
    <property type="entry name" value="ARM-like"/>
</dbReference>
<dbReference type="GO" id="GO:0005634">
    <property type="term" value="C:nucleus"/>
    <property type="evidence" value="ECO:0007669"/>
    <property type="project" value="UniProtKB-SubCell"/>
</dbReference>
<keyword evidence="7" id="KW-0131">Cell cycle</keyword>
<dbReference type="Gene3D" id="1.25.10.10">
    <property type="entry name" value="Leucine-rich Repeat Variant"/>
    <property type="match status" value="1"/>
</dbReference>
<dbReference type="GO" id="GO:0007064">
    <property type="term" value="P:mitotic sister chromatid cohesion"/>
    <property type="evidence" value="ECO:0007669"/>
    <property type="project" value="UniProtKB-ARBA"/>
</dbReference>
<evidence type="ECO:0000256" key="6">
    <source>
        <dbReference type="ARBA" id="ARBA00023242"/>
    </source>
</evidence>
<evidence type="ECO:0000256" key="5">
    <source>
        <dbReference type="ARBA" id="ARBA00023204"/>
    </source>
</evidence>
<dbReference type="PANTHER" id="PTHR12663">
    <property type="entry name" value="ANDROGEN INDUCED INHIBITOR OF PROLIFERATION AS3 / PDS5-RELATED"/>
    <property type="match status" value="1"/>
</dbReference>
<dbReference type="EMBL" id="JBANAX010000308">
    <property type="protein sequence ID" value="KAL1214589.1"/>
    <property type="molecule type" value="Genomic_DNA"/>
</dbReference>
<dbReference type="InterPro" id="IPR016024">
    <property type="entry name" value="ARM-type_fold"/>
</dbReference>
<dbReference type="CDD" id="cd20404">
    <property type="entry name" value="Tudor_Agenet_AtEML-like"/>
    <property type="match status" value="1"/>
</dbReference>
<dbReference type="InterPro" id="IPR039776">
    <property type="entry name" value="Pds5"/>
</dbReference>
<evidence type="ECO:0000313" key="10">
    <source>
        <dbReference type="Proteomes" id="UP001558713"/>
    </source>
</evidence>
<feature type="compositionally biased region" description="Polar residues" evidence="8">
    <location>
        <begin position="1170"/>
        <end position="1185"/>
    </location>
</feature>
<gene>
    <name evidence="9" type="ORF">V5N11_007484</name>
</gene>
<dbReference type="PANTHER" id="PTHR12663:SF50">
    <property type="entry name" value="SISTER CHROMATID COHESION PROTEIN PDS5 HOMOLOG B"/>
    <property type="match status" value="1"/>
</dbReference>
<feature type="region of interest" description="Disordered" evidence="8">
    <location>
        <begin position="1351"/>
        <end position="1429"/>
    </location>
</feature>
<keyword evidence="10" id="KW-1185">Reference proteome</keyword>
<evidence type="ECO:0000256" key="2">
    <source>
        <dbReference type="ARBA" id="ARBA00022618"/>
    </source>
</evidence>
<keyword evidence="3" id="KW-0227">DNA damage</keyword>